<keyword evidence="2" id="KW-1185">Reference proteome</keyword>
<gene>
    <name evidence="1" type="ORF">HaLaN_19343</name>
</gene>
<name>A0A699ZH88_HAELA</name>
<evidence type="ECO:0000313" key="1">
    <source>
        <dbReference type="EMBL" id="GFH21953.1"/>
    </source>
</evidence>
<protein>
    <submittedName>
        <fullName evidence="1">Uncharacterized protein</fullName>
    </submittedName>
</protein>
<reference evidence="1 2" key="1">
    <citation type="submission" date="2020-02" db="EMBL/GenBank/DDBJ databases">
        <title>Draft genome sequence of Haematococcus lacustris strain NIES-144.</title>
        <authorList>
            <person name="Morimoto D."/>
            <person name="Nakagawa S."/>
            <person name="Yoshida T."/>
            <person name="Sawayama S."/>
        </authorList>
    </citation>
    <scope>NUCLEOTIDE SEQUENCE [LARGE SCALE GENOMIC DNA]</scope>
    <source>
        <strain evidence="1 2">NIES-144</strain>
    </source>
</reference>
<comment type="caution">
    <text evidence="1">The sequence shown here is derived from an EMBL/GenBank/DDBJ whole genome shotgun (WGS) entry which is preliminary data.</text>
</comment>
<evidence type="ECO:0000313" key="2">
    <source>
        <dbReference type="Proteomes" id="UP000485058"/>
    </source>
</evidence>
<organism evidence="1 2">
    <name type="scientific">Haematococcus lacustris</name>
    <name type="common">Green alga</name>
    <name type="synonym">Haematococcus pluvialis</name>
    <dbReference type="NCBI Taxonomy" id="44745"/>
    <lineage>
        <taxon>Eukaryota</taxon>
        <taxon>Viridiplantae</taxon>
        <taxon>Chlorophyta</taxon>
        <taxon>core chlorophytes</taxon>
        <taxon>Chlorophyceae</taxon>
        <taxon>CS clade</taxon>
        <taxon>Chlamydomonadales</taxon>
        <taxon>Haematococcaceae</taxon>
        <taxon>Haematococcus</taxon>
    </lineage>
</organism>
<dbReference type="EMBL" id="BLLF01001938">
    <property type="protein sequence ID" value="GFH21953.1"/>
    <property type="molecule type" value="Genomic_DNA"/>
</dbReference>
<dbReference type="AlphaFoldDB" id="A0A699ZH88"/>
<accession>A0A699ZH88</accession>
<sequence>MDAGAELLNSWLAAMQLTGVNGEGQMAGGPVGTQDSCSAIMYDTKAHEVQSTVSQATDLLARAQHAREKAAVADDIKKRRLFAWAPLQQLSMSSGDAQLAICWQAADMQAHTGQLLLLQGHMLVLAADQQMEARAASLLAASQKLWDLVLASEAYEPRLIAQQEAAAQQLVRAQYQLLHAEYSQPHRQLGPLRLRVEQLQQSLVSASHASLCAAQLRDARHDLANAHQYELLEAALAACLGQMEASQACHTLIEDLQVIGEELAQCAFDPPQDTAPKQQGATSVQQGADILKGGLPTAAQMHDLYARMAGLESQLAAIHQEAAGCPSSDVHF</sequence>
<proteinExistence type="predicted"/>
<dbReference type="Proteomes" id="UP000485058">
    <property type="component" value="Unassembled WGS sequence"/>
</dbReference>